<feature type="transmembrane region" description="Helical" evidence="7">
    <location>
        <begin position="31"/>
        <end position="56"/>
    </location>
</feature>
<feature type="transmembrane region" description="Helical" evidence="7">
    <location>
        <begin position="178"/>
        <end position="208"/>
    </location>
</feature>
<keyword evidence="3" id="KW-1003">Cell membrane</keyword>
<feature type="transmembrane region" description="Helical" evidence="7">
    <location>
        <begin position="146"/>
        <end position="166"/>
    </location>
</feature>
<evidence type="ECO:0000256" key="5">
    <source>
        <dbReference type="ARBA" id="ARBA00022989"/>
    </source>
</evidence>
<sequence>MMLIIVYAFVGWLAGIAINHAANILPTRQSLWHLPACAACGQVYPFWTWSTLLAWLSGRQRCPVCGHPRGRLIRSAIIELISPLIFAFLFHRYGLSLHLILVSLYTSILLLITVTDLEHRLILNYVIFPAILLALVAAFFTPGLFWPSALVGGAAGFVIAYLAALLSRGGLGGGDVTLSAFLGLIIGFPYILLSLIFGVFLGGGVALLLLLTRRVGLKSFIPYGPFLTLTGWIMLIWRAEIWQYYFG</sequence>
<dbReference type="Pfam" id="PF01478">
    <property type="entry name" value="Peptidase_A24"/>
    <property type="match status" value="1"/>
</dbReference>
<dbReference type="GO" id="GO:0004190">
    <property type="term" value="F:aspartic-type endopeptidase activity"/>
    <property type="evidence" value="ECO:0007669"/>
    <property type="project" value="InterPro"/>
</dbReference>
<proteinExistence type="inferred from homology"/>
<keyword evidence="5 7" id="KW-1133">Transmembrane helix</keyword>
<evidence type="ECO:0000259" key="9">
    <source>
        <dbReference type="Pfam" id="PF06750"/>
    </source>
</evidence>
<keyword evidence="4 7" id="KW-0812">Transmembrane</keyword>
<reference evidence="10" key="1">
    <citation type="journal article" date="2005" name="Environ. Microbiol.">
        <title>Genetic and functional properties of uncultivated thermophilic crenarchaeotes from a subsurface gold mine as revealed by analysis of genome fragments.</title>
        <authorList>
            <person name="Nunoura T."/>
            <person name="Hirayama H."/>
            <person name="Takami H."/>
            <person name="Oida H."/>
            <person name="Nishi S."/>
            <person name="Shimamura S."/>
            <person name="Suzuki Y."/>
            <person name="Inagaki F."/>
            <person name="Takai K."/>
            <person name="Nealson K.H."/>
            <person name="Horikoshi K."/>
        </authorList>
    </citation>
    <scope>NUCLEOTIDE SEQUENCE</scope>
</reference>
<dbReference type="GO" id="GO:0006465">
    <property type="term" value="P:signal peptide processing"/>
    <property type="evidence" value="ECO:0007669"/>
    <property type="project" value="TreeGrafter"/>
</dbReference>
<evidence type="ECO:0000259" key="8">
    <source>
        <dbReference type="Pfam" id="PF01478"/>
    </source>
</evidence>
<evidence type="ECO:0000256" key="6">
    <source>
        <dbReference type="ARBA" id="ARBA00023136"/>
    </source>
</evidence>
<accession>H5SN33</accession>
<feature type="transmembrane region" description="Helical" evidence="7">
    <location>
        <begin position="96"/>
        <end position="114"/>
    </location>
</feature>
<dbReference type="Gene3D" id="1.20.120.1220">
    <property type="match status" value="1"/>
</dbReference>
<dbReference type="PANTHER" id="PTHR30487:SF0">
    <property type="entry name" value="PREPILIN LEADER PEPTIDASE_N-METHYLTRANSFERASE-RELATED"/>
    <property type="match status" value="1"/>
</dbReference>
<comment type="similarity">
    <text evidence="2">Belongs to the peptidase A24 family.</text>
</comment>
<evidence type="ECO:0000256" key="1">
    <source>
        <dbReference type="ARBA" id="ARBA00004651"/>
    </source>
</evidence>
<dbReference type="InterPro" id="IPR010627">
    <property type="entry name" value="Prepilin_pept_A24_N"/>
</dbReference>
<feature type="transmembrane region" description="Helical" evidence="7">
    <location>
        <begin position="72"/>
        <end position="90"/>
    </location>
</feature>
<feature type="transmembrane region" description="Helical" evidence="7">
    <location>
        <begin position="220"/>
        <end position="237"/>
    </location>
</feature>
<reference evidence="10" key="2">
    <citation type="journal article" date="2012" name="PLoS ONE">
        <title>A Deeply Branching Thermophilic Bacterium with an Ancient Acetyl-CoA Pathway Dominates a Subsurface Ecosystem.</title>
        <authorList>
            <person name="Takami H."/>
            <person name="Noguchi H."/>
            <person name="Takaki Y."/>
            <person name="Uchiyama I."/>
            <person name="Toyoda A."/>
            <person name="Nishi S."/>
            <person name="Chee G.-J."/>
            <person name="Arai W."/>
            <person name="Nunoura T."/>
            <person name="Itoh T."/>
            <person name="Hattori M."/>
            <person name="Takai K."/>
        </authorList>
    </citation>
    <scope>NUCLEOTIDE SEQUENCE</scope>
</reference>
<evidence type="ECO:0000256" key="7">
    <source>
        <dbReference type="SAM" id="Phobius"/>
    </source>
</evidence>
<feature type="transmembrane region" description="Helical" evidence="7">
    <location>
        <begin position="121"/>
        <end position="140"/>
    </location>
</feature>
<evidence type="ECO:0000256" key="4">
    <source>
        <dbReference type="ARBA" id="ARBA00022692"/>
    </source>
</evidence>
<organism evidence="10">
    <name type="scientific">uncultured Chloroflexota bacterium</name>
    <dbReference type="NCBI Taxonomy" id="166587"/>
    <lineage>
        <taxon>Bacteria</taxon>
        <taxon>Bacillati</taxon>
        <taxon>Chloroflexota</taxon>
        <taxon>environmental samples</taxon>
    </lineage>
</organism>
<comment type="subcellular location">
    <subcellularLocation>
        <location evidence="1">Cell membrane</location>
        <topology evidence="1">Multi-pass membrane protein</topology>
    </subcellularLocation>
</comment>
<dbReference type="MEROPS" id="A24.019"/>
<evidence type="ECO:0000256" key="3">
    <source>
        <dbReference type="ARBA" id="ARBA00022475"/>
    </source>
</evidence>
<evidence type="ECO:0000313" key="10">
    <source>
        <dbReference type="EMBL" id="BAL57569.1"/>
    </source>
</evidence>
<keyword evidence="6 7" id="KW-0472">Membrane</keyword>
<dbReference type="InterPro" id="IPR050882">
    <property type="entry name" value="Prepilin_peptidase/N-MTase"/>
</dbReference>
<dbReference type="EMBL" id="AP011779">
    <property type="protein sequence ID" value="BAL57569.1"/>
    <property type="molecule type" value="Genomic_DNA"/>
</dbReference>
<dbReference type="InterPro" id="IPR000045">
    <property type="entry name" value="Prepilin_IV_endopep_pep"/>
</dbReference>
<gene>
    <name evidence="10" type="ORF">HGMM_F51E07C14</name>
</gene>
<dbReference type="GO" id="GO:0005886">
    <property type="term" value="C:plasma membrane"/>
    <property type="evidence" value="ECO:0007669"/>
    <property type="project" value="UniProtKB-SubCell"/>
</dbReference>
<keyword evidence="10" id="KW-0489">Methyltransferase</keyword>
<dbReference type="Pfam" id="PF06750">
    <property type="entry name" value="A24_N_bact"/>
    <property type="match status" value="1"/>
</dbReference>
<name>H5SN33_9CHLR</name>
<feature type="domain" description="Prepilin type IV endopeptidase peptidase" evidence="8">
    <location>
        <begin position="104"/>
        <end position="206"/>
    </location>
</feature>
<evidence type="ECO:0000256" key="2">
    <source>
        <dbReference type="ARBA" id="ARBA00005801"/>
    </source>
</evidence>
<dbReference type="GO" id="GO:0008168">
    <property type="term" value="F:methyltransferase activity"/>
    <property type="evidence" value="ECO:0007669"/>
    <property type="project" value="UniProtKB-KW"/>
</dbReference>
<keyword evidence="10" id="KW-0808">Transferase</keyword>
<dbReference type="AlphaFoldDB" id="H5SN33"/>
<dbReference type="PANTHER" id="PTHR30487">
    <property type="entry name" value="TYPE 4 PREPILIN-LIKE PROTEINS LEADER PEPTIDE-PROCESSING ENZYME"/>
    <property type="match status" value="1"/>
</dbReference>
<dbReference type="GO" id="GO:0032259">
    <property type="term" value="P:methylation"/>
    <property type="evidence" value="ECO:0007669"/>
    <property type="project" value="UniProtKB-KW"/>
</dbReference>
<protein>
    <submittedName>
        <fullName evidence="10">Prepilin peptidase / N-methyltransferase</fullName>
    </submittedName>
</protein>
<feature type="domain" description="Prepilin peptidase A24 N-terminal" evidence="9">
    <location>
        <begin position="10"/>
        <end position="92"/>
    </location>
</feature>